<keyword evidence="10" id="KW-0456">Lyase</keyword>
<reference evidence="10 11" key="2">
    <citation type="journal article" date="2011" name="Stand. Genomic Sci.">
        <title>Complete genome sequence of Bacteroides helcogenes type strain (P 36-108).</title>
        <authorList>
            <person name="Pati A."/>
            <person name="Gronow S."/>
            <person name="Zeytun A."/>
            <person name="Lapidus A."/>
            <person name="Nolan M."/>
            <person name="Hammon N."/>
            <person name="Deshpande S."/>
            <person name="Cheng J.F."/>
            <person name="Tapia R."/>
            <person name="Han C."/>
            <person name="Goodwin L."/>
            <person name="Pitluck S."/>
            <person name="Liolios K."/>
            <person name="Pagani I."/>
            <person name="Ivanova N."/>
            <person name="Mavromatis K."/>
            <person name="Chen A."/>
            <person name="Palaniappan K."/>
            <person name="Land M."/>
            <person name="Hauser L."/>
            <person name="Chang Y.J."/>
            <person name="Jeffries C.D."/>
            <person name="Detter J.C."/>
            <person name="Brambilla E."/>
            <person name="Rohde M."/>
            <person name="Goker M."/>
            <person name="Woyke T."/>
            <person name="Bristow J."/>
            <person name="Eisen J.A."/>
            <person name="Markowitz V."/>
            <person name="Hugenholtz P."/>
            <person name="Kyrpides N.C."/>
            <person name="Klenk H.P."/>
            <person name="Lucas S."/>
        </authorList>
    </citation>
    <scope>NUCLEOTIDE SEQUENCE [LARGE SCALE GENOMIC DNA]</scope>
    <source>
        <strain evidence="11">ATCC 35417 / DSM 20613 / JCM 6297 / CCUG 15421 / P 36-108</strain>
    </source>
</reference>
<dbReference type="InterPro" id="IPR016454">
    <property type="entry name" value="Cysteine_dSase"/>
</dbReference>
<dbReference type="PANTHER" id="PTHR43586">
    <property type="entry name" value="CYSTEINE DESULFURASE"/>
    <property type="match status" value="1"/>
</dbReference>
<organism evidence="10 11">
    <name type="scientific">Bacteroides helcogenes (strain ATCC 35417 / DSM 20613 / JCM 6297 / CCUG 15421 / P 36-108)</name>
    <dbReference type="NCBI Taxonomy" id="693979"/>
    <lineage>
        <taxon>Bacteria</taxon>
        <taxon>Pseudomonadati</taxon>
        <taxon>Bacteroidota</taxon>
        <taxon>Bacteroidia</taxon>
        <taxon>Bacteroidales</taxon>
        <taxon>Bacteroidaceae</taxon>
        <taxon>Bacteroides</taxon>
    </lineage>
</organism>
<dbReference type="STRING" id="693979.Bache_0512"/>
<protein>
    <recommendedName>
        <fullName evidence="5">Probable cysteine desulfurase</fullName>
        <ecNumber evidence="4">2.8.1.7</ecNumber>
    </recommendedName>
</protein>
<dbReference type="PATRIC" id="fig|693979.3.peg.552"/>
<dbReference type="Pfam" id="PF00266">
    <property type="entry name" value="Aminotran_5"/>
    <property type="match status" value="1"/>
</dbReference>
<dbReference type="SUPFAM" id="SSF53383">
    <property type="entry name" value="PLP-dependent transferases"/>
    <property type="match status" value="1"/>
</dbReference>
<reference key="1">
    <citation type="submission" date="2010-11" db="EMBL/GenBank/DDBJ databases">
        <title>The complete genome of Bacteroides helcogenes P 36-108.</title>
        <authorList>
            <consortium name="US DOE Joint Genome Institute (JGI-PGF)"/>
            <person name="Lucas S."/>
            <person name="Copeland A."/>
            <person name="Lapidus A."/>
            <person name="Bruce D."/>
            <person name="Goodwin L."/>
            <person name="Pitluck S."/>
            <person name="Kyrpides N."/>
            <person name="Mavromatis K."/>
            <person name="Ivanova N."/>
            <person name="Zeytun A."/>
            <person name="Brettin T."/>
            <person name="Detter J.C."/>
            <person name="Tapia R."/>
            <person name="Han C."/>
            <person name="Land M."/>
            <person name="Hauser L."/>
            <person name="Markowitz V."/>
            <person name="Cheng J.-F."/>
            <person name="Hugenholtz P."/>
            <person name="Woyke T."/>
            <person name="Wu D."/>
            <person name="Gronow S."/>
            <person name="Wellnitz S."/>
            <person name="Brambilla E."/>
            <person name="Klenk H.-P."/>
            <person name="Eisen J.A."/>
        </authorList>
    </citation>
    <scope>NUCLEOTIDE SEQUENCE</scope>
    <source>
        <strain>P 36-108</strain>
    </source>
</reference>
<dbReference type="PANTHER" id="PTHR43586:SF8">
    <property type="entry name" value="CYSTEINE DESULFURASE 1, CHLOROPLASTIC"/>
    <property type="match status" value="1"/>
</dbReference>
<evidence type="ECO:0000256" key="2">
    <source>
        <dbReference type="ARBA" id="ARBA00002824"/>
    </source>
</evidence>
<feature type="domain" description="Aminotransferase class V" evidence="9">
    <location>
        <begin position="23"/>
        <end position="392"/>
    </location>
</feature>
<dbReference type="GO" id="GO:0016829">
    <property type="term" value="F:lyase activity"/>
    <property type="evidence" value="ECO:0007669"/>
    <property type="project" value="UniProtKB-KW"/>
</dbReference>
<proteinExistence type="inferred from homology"/>
<dbReference type="Gene3D" id="3.40.640.10">
    <property type="entry name" value="Type I PLP-dependent aspartate aminotransferase-like (Major domain)"/>
    <property type="match status" value="1"/>
</dbReference>
<dbReference type="NCBIfam" id="TIGR01979">
    <property type="entry name" value="sufS"/>
    <property type="match status" value="1"/>
</dbReference>
<dbReference type="GO" id="GO:0030170">
    <property type="term" value="F:pyridoxal phosphate binding"/>
    <property type="evidence" value="ECO:0007669"/>
    <property type="project" value="InterPro"/>
</dbReference>
<evidence type="ECO:0000313" key="10">
    <source>
        <dbReference type="EMBL" id="ADV42537.1"/>
    </source>
</evidence>
<dbReference type="GO" id="GO:0031071">
    <property type="term" value="F:cysteine desulfurase activity"/>
    <property type="evidence" value="ECO:0007669"/>
    <property type="project" value="UniProtKB-EC"/>
</dbReference>
<dbReference type="OrthoDB" id="9804366at2"/>
<keyword evidence="6 10" id="KW-0808">Transferase</keyword>
<evidence type="ECO:0000256" key="5">
    <source>
        <dbReference type="ARBA" id="ARBA00021850"/>
    </source>
</evidence>
<dbReference type="InterPro" id="IPR010970">
    <property type="entry name" value="Cys_dSase_SufS"/>
</dbReference>
<evidence type="ECO:0000256" key="4">
    <source>
        <dbReference type="ARBA" id="ARBA00012239"/>
    </source>
</evidence>
<accession>E6SW12</accession>
<dbReference type="HOGENOM" id="CLU_003433_2_5_10"/>
<sequence>MDIQKIRADFPILSRKVYGKPLVYLDNGATTQKPRTVVESITDEYYSVNANVHRGVHFLSQQATELHEASRETVRRFINARSTAEIIFTRGTTESINLLASCFGEEFMHEGDEVILSVMEHHSNIVPWQLLAAKRGITLKVIPMNDKGELLLDEYKKMFSERTKIVSIAHVSNVLGTVNPVKEMTAFAHEQGVPVLIDGAQSIPHMPVDVQELDADFFVFSGHKVYGPTGVGVLYGKEEWLDKLPPYQGGGEMIQHVSFEKTIFNELPFKFEAGTPDYIGTTGLARALDYVSLIGMDRIAAYEQELTGYAMRHLKEIPGMRIFGEAADKGSVISFLVGDIHHFDMGTLLDRLGIAVRTGHHCAQPLMQCLGIEGTVRASFGLYNTKEEIDTLVRGIERVRQMF</sequence>
<dbReference type="GO" id="GO:0006534">
    <property type="term" value="P:cysteine metabolic process"/>
    <property type="evidence" value="ECO:0007669"/>
    <property type="project" value="InterPro"/>
</dbReference>
<comment type="function">
    <text evidence="2">Catalyzes the removal of elemental sulfur and selenium atoms from L-cysteine, L-cystine, L-selenocysteine, and L-selenocystine to produce L-alanine.</text>
</comment>
<evidence type="ECO:0000256" key="6">
    <source>
        <dbReference type="ARBA" id="ARBA00022679"/>
    </source>
</evidence>
<dbReference type="InterPro" id="IPR015422">
    <property type="entry name" value="PyrdxlP-dep_Trfase_small"/>
</dbReference>
<dbReference type="EMBL" id="CP002352">
    <property type="protein sequence ID" value="ADV42537.1"/>
    <property type="molecule type" value="Genomic_DNA"/>
</dbReference>
<dbReference type="Gene3D" id="3.90.1150.10">
    <property type="entry name" value="Aspartate Aminotransferase, domain 1"/>
    <property type="match status" value="1"/>
</dbReference>
<evidence type="ECO:0000256" key="8">
    <source>
        <dbReference type="ARBA" id="ARBA00050776"/>
    </source>
</evidence>
<dbReference type="CDD" id="cd06453">
    <property type="entry name" value="SufS_like"/>
    <property type="match status" value="1"/>
</dbReference>
<evidence type="ECO:0000313" key="11">
    <source>
        <dbReference type="Proteomes" id="UP000008630"/>
    </source>
</evidence>
<dbReference type="Proteomes" id="UP000008630">
    <property type="component" value="Chromosome"/>
</dbReference>
<dbReference type="eggNOG" id="COG0520">
    <property type="taxonomic scope" value="Bacteria"/>
</dbReference>
<dbReference type="InterPro" id="IPR015421">
    <property type="entry name" value="PyrdxlP-dep_Trfase_major"/>
</dbReference>
<dbReference type="InterPro" id="IPR015424">
    <property type="entry name" value="PyrdxlP-dep_Trfase"/>
</dbReference>
<evidence type="ECO:0000256" key="3">
    <source>
        <dbReference type="ARBA" id="ARBA00010447"/>
    </source>
</evidence>
<evidence type="ECO:0000256" key="7">
    <source>
        <dbReference type="ARBA" id="ARBA00022898"/>
    </source>
</evidence>
<comment type="cofactor">
    <cofactor evidence="1">
        <name>pyridoxal 5'-phosphate</name>
        <dbReference type="ChEBI" id="CHEBI:597326"/>
    </cofactor>
</comment>
<dbReference type="InterPro" id="IPR000192">
    <property type="entry name" value="Aminotrans_V_dom"/>
</dbReference>
<evidence type="ECO:0000256" key="1">
    <source>
        <dbReference type="ARBA" id="ARBA00001933"/>
    </source>
</evidence>
<dbReference type="EC" id="2.8.1.7" evidence="4"/>
<dbReference type="KEGG" id="bhl:Bache_0512"/>
<dbReference type="PIRSF" id="PIRSF005572">
    <property type="entry name" value="NifS"/>
    <property type="match status" value="1"/>
</dbReference>
<comment type="similarity">
    <text evidence="3">Belongs to the class-V pyridoxal-phosphate-dependent aminotransferase family. Csd subfamily.</text>
</comment>
<dbReference type="RefSeq" id="WP_013546153.1">
    <property type="nucleotide sequence ID" value="NC_014933.1"/>
</dbReference>
<comment type="catalytic activity">
    <reaction evidence="8">
        <text>(sulfur carrier)-H + L-cysteine = (sulfur carrier)-SH + L-alanine</text>
        <dbReference type="Rhea" id="RHEA:43892"/>
        <dbReference type="Rhea" id="RHEA-COMP:14737"/>
        <dbReference type="Rhea" id="RHEA-COMP:14739"/>
        <dbReference type="ChEBI" id="CHEBI:29917"/>
        <dbReference type="ChEBI" id="CHEBI:35235"/>
        <dbReference type="ChEBI" id="CHEBI:57972"/>
        <dbReference type="ChEBI" id="CHEBI:64428"/>
        <dbReference type="EC" id="2.8.1.7"/>
    </reaction>
</comment>
<evidence type="ECO:0000259" key="9">
    <source>
        <dbReference type="Pfam" id="PF00266"/>
    </source>
</evidence>
<keyword evidence="11" id="KW-1185">Reference proteome</keyword>
<name>E6SW12_BACT6</name>
<gene>
    <name evidence="10" type="ordered locus">Bache_0512</name>
</gene>
<keyword evidence="7" id="KW-0663">Pyridoxal phosphate</keyword>
<dbReference type="AlphaFoldDB" id="E6SW12"/>